<feature type="signal peptide" evidence="2">
    <location>
        <begin position="1"/>
        <end position="27"/>
    </location>
</feature>
<dbReference type="Gene3D" id="2.160.20.10">
    <property type="entry name" value="Single-stranded right-handed beta-helix, Pectin lyase-like"/>
    <property type="match status" value="1"/>
</dbReference>
<comment type="caution">
    <text evidence="4">The sequence shown here is derived from an EMBL/GenBank/DDBJ whole genome shotgun (WGS) entry which is preliminary data.</text>
</comment>
<keyword evidence="2" id="KW-0732">Signal</keyword>
<gene>
    <name evidence="4" type="ORF">GCM10009560_57280</name>
</gene>
<protein>
    <recommendedName>
        <fullName evidence="3">Rhamnogalacturonase A/B/Epimerase-like pectate lyase domain-containing protein</fullName>
    </recommendedName>
</protein>
<feature type="chain" id="PRO_5045119380" description="Rhamnogalacturonase A/B/Epimerase-like pectate lyase domain-containing protein" evidence="2">
    <location>
        <begin position="28"/>
        <end position="587"/>
    </location>
</feature>
<evidence type="ECO:0000313" key="4">
    <source>
        <dbReference type="EMBL" id="GAA0943706.1"/>
    </source>
</evidence>
<evidence type="ECO:0000256" key="1">
    <source>
        <dbReference type="SAM" id="MobiDB-lite"/>
    </source>
</evidence>
<dbReference type="RefSeq" id="WP_343953192.1">
    <property type="nucleotide sequence ID" value="NZ_BAAAHQ010000035.1"/>
</dbReference>
<feature type="compositionally biased region" description="Low complexity" evidence="1">
    <location>
        <begin position="43"/>
        <end position="52"/>
    </location>
</feature>
<keyword evidence="5" id="KW-1185">Reference proteome</keyword>
<sequence length="587" mass="62311">MHDDPALVTRRTLLGAAAGALATPTLATPTLATPTLATPTLATPALAAPARTEPVRAEAASYEGNSPKDTSEVLLRQWARAPGAHPLVPDVSHAGYRGGARLPRPERVAVRVTDHGARADGVTDCAPAFNAAIRAAGESGGGAVLVPAGTYLLGAPVFVHWSNVVLRGAGRDTTVLRFTRPLDDGYRQARQSNGNSRWSWTGGQIWFVSQERRARSEAEDYAGTENWLMGEVLAEVAAATRGSTTLLVSDTAGLRVGDTVVLETENRPDAGLLKHLAGDVPGARAYDWPRRAPQLVTGSGGQYVQYSSFQWPVRVAEIVGPRLVRLAQPIRYDLRPDWPARLRAIGPTVHDSGVERLTVSNVPAPMTAHNRHPGANGVCFQAVHDCWAFDVRVENCDLGFGFTTAKSVTLRRVAVGGRAAHHSFACRMQSHDNLVEDFEIEAFTVPVPAGAVHHGLNLEGLSSGNVWRRGRMAEGTFDTHRGLPFENVRTDITLVNNGRVGGSGASGPLFGARIAHWNVRVTGGSPYALTIADAAPRSLTVGVQGASGTGSGLGPDFTGDLESLTADHGVRPHVTDLYAAQRAHVDN</sequence>
<organism evidence="4 5">
    <name type="scientific">Nonomuraea longicatena</name>
    <dbReference type="NCBI Taxonomy" id="83682"/>
    <lineage>
        <taxon>Bacteria</taxon>
        <taxon>Bacillati</taxon>
        <taxon>Actinomycetota</taxon>
        <taxon>Actinomycetes</taxon>
        <taxon>Streptosporangiales</taxon>
        <taxon>Streptosporangiaceae</taxon>
        <taxon>Nonomuraea</taxon>
    </lineage>
</organism>
<evidence type="ECO:0000256" key="2">
    <source>
        <dbReference type="SAM" id="SignalP"/>
    </source>
</evidence>
<accession>A0ABN1QJS6</accession>
<evidence type="ECO:0000313" key="5">
    <source>
        <dbReference type="Proteomes" id="UP001501578"/>
    </source>
</evidence>
<dbReference type="InterPro" id="IPR006311">
    <property type="entry name" value="TAT_signal"/>
</dbReference>
<evidence type="ECO:0000259" key="3">
    <source>
        <dbReference type="Pfam" id="PF12708"/>
    </source>
</evidence>
<feature type="region of interest" description="Disordered" evidence="1">
    <location>
        <begin position="43"/>
        <end position="68"/>
    </location>
</feature>
<name>A0ABN1QJS6_9ACTN</name>
<dbReference type="Proteomes" id="UP001501578">
    <property type="component" value="Unassembled WGS sequence"/>
</dbReference>
<dbReference type="InterPro" id="IPR012334">
    <property type="entry name" value="Pectin_lyas_fold"/>
</dbReference>
<dbReference type="InterPro" id="IPR011050">
    <property type="entry name" value="Pectin_lyase_fold/virulence"/>
</dbReference>
<reference evidence="4 5" key="1">
    <citation type="journal article" date="2019" name="Int. J. Syst. Evol. Microbiol.">
        <title>The Global Catalogue of Microorganisms (GCM) 10K type strain sequencing project: providing services to taxonomists for standard genome sequencing and annotation.</title>
        <authorList>
            <consortium name="The Broad Institute Genomics Platform"/>
            <consortium name="The Broad Institute Genome Sequencing Center for Infectious Disease"/>
            <person name="Wu L."/>
            <person name="Ma J."/>
        </authorList>
    </citation>
    <scope>NUCLEOTIDE SEQUENCE [LARGE SCALE GENOMIC DNA]</scope>
    <source>
        <strain evidence="4 5">JCM 11136</strain>
    </source>
</reference>
<proteinExistence type="predicted"/>
<dbReference type="EMBL" id="BAAAHQ010000035">
    <property type="protein sequence ID" value="GAA0943706.1"/>
    <property type="molecule type" value="Genomic_DNA"/>
</dbReference>
<feature type="domain" description="Rhamnogalacturonase A/B/Epimerase-like pectate lyase" evidence="3">
    <location>
        <begin position="110"/>
        <end position="212"/>
    </location>
</feature>
<dbReference type="InterPro" id="IPR024535">
    <property type="entry name" value="RHGA/B-epi-like_pectate_lyase"/>
</dbReference>
<dbReference type="Pfam" id="PF12708">
    <property type="entry name" value="Pect-lyase_RHGA_epim"/>
    <property type="match status" value="1"/>
</dbReference>
<dbReference type="SUPFAM" id="SSF51126">
    <property type="entry name" value="Pectin lyase-like"/>
    <property type="match status" value="1"/>
</dbReference>
<dbReference type="PROSITE" id="PS51318">
    <property type="entry name" value="TAT"/>
    <property type="match status" value="1"/>
</dbReference>